<evidence type="ECO:0000259" key="1">
    <source>
        <dbReference type="Pfam" id="PF23552"/>
    </source>
</evidence>
<evidence type="ECO:0000313" key="3">
    <source>
        <dbReference type="Proteomes" id="UP000886829"/>
    </source>
</evidence>
<dbReference type="AlphaFoldDB" id="A0A9D1WDN4"/>
<dbReference type="InterPro" id="IPR057240">
    <property type="entry name" value="ParB_dimer_C"/>
</dbReference>
<proteinExistence type="predicted"/>
<reference evidence="2" key="1">
    <citation type="journal article" date="2021" name="PeerJ">
        <title>Extensive microbial diversity within the chicken gut microbiome revealed by metagenomics and culture.</title>
        <authorList>
            <person name="Gilroy R."/>
            <person name="Ravi A."/>
            <person name="Getino M."/>
            <person name="Pursley I."/>
            <person name="Horton D.L."/>
            <person name="Alikhan N.F."/>
            <person name="Baker D."/>
            <person name="Gharbi K."/>
            <person name="Hall N."/>
            <person name="Watson M."/>
            <person name="Adriaenssens E.M."/>
            <person name="Foster-Nyarko E."/>
            <person name="Jarju S."/>
            <person name="Secka A."/>
            <person name="Antonio M."/>
            <person name="Oren A."/>
            <person name="Chaudhuri R.R."/>
            <person name="La Ragione R."/>
            <person name="Hildebrand F."/>
            <person name="Pallen M.J."/>
        </authorList>
    </citation>
    <scope>NUCLEOTIDE SEQUENCE</scope>
    <source>
        <strain evidence="2">USASDec5-558</strain>
    </source>
</reference>
<accession>A0A9D1WDN4</accession>
<organism evidence="2 3">
    <name type="scientific">Candidatus Anaerobiospirillum pullistercoris</name>
    <dbReference type="NCBI Taxonomy" id="2838452"/>
    <lineage>
        <taxon>Bacteria</taxon>
        <taxon>Pseudomonadati</taxon>
        <taxon>Pseudomonadota</taxon>
        <taxon>Gammaproteobacteria</taxon>
        <taxon>Aeromonadales</taxon>
        <taxon>Succinivibrionaceae</taxon>
        <taxon>Anaerobiospirillum</taxon>
    </lineage>
</organism>
<evidence type="ECO:0000313" key="2">
    <source>
        <dbReference type="EMBL" id="HIX57261.1"/>
    </source>
</evidence>
<gene>
    <name evidence="2" type="ORF">H9850_07305</name>
</gene>
<name>A0A9D1WDN4_9GAMM</name>
<feature type="domain" description="ParB C-terminal dimerisation" evidence="1">
    <location>
        <begin position="69"/>
        <end position="117"/>
    </location>
</feature>
<dbReference type="Proteomes" id="UP000886829">
    <property type="component" value="Unassembled WGS sequence"/>
</dbReference>
<dbReference type="EMBL" id="DXEV01000144">
    <property type="protein sequence ID" value="HIX57261.1"/>
    <property type="molecule type" value="Genomic_DNA"/>
</dbReference>
<protein>
    <recommendedName>
        <fullName evidence="1">ParB C-terminal dimerisation domain-containing protein</fullName>
    </recommendedName>
</protein>
<dbReference type="Pfam" id="PF23552">
    <property type="entry name" value="ParB_C"/>
    <property type="match status" value="1"/>
</dbReference>
<sequence>MAGMNRGLGRGLSELLNASQQASVAQGRDGNFGQDLIKRSLAAKHGTNPEDESFELPQDPSVRLQEIKAHIGDVEQELTDSMAGAHAKFMILDSAQGRLTISFHSLAELEAILQRFGIKI</sequence>
<reference evidence="2" key="2">
    <citation type="submission" date="2021-04" db="EMBL/GenBank/DDBJ databases">
        <authorList>
            <person name="Gilroy R."/>
        </authorList>
    </citation>
    <scope>NUCLEOTIDE SEQUENCE</scope>
    <source>
        <strain evidence="2">USASDec5-558</strain>
    </source>
</reference>
<comment type="caution">
    <text evidence="2">The sequence shown here is derived from an EMBL/GenBank/DDBJ whole genome shotgun (WGS) entry which is preliminary data.</text>
</comment>